<name>A0A4S3M1G9_9FLAO</name>
<proteinExistence type="predicted"/>
<organism evidence="3 4">
    <name type="scientific">Robertkochia marina</name>
    <dbReference type="NCBI Taxonomy" id="1227945"/>
    <lineage>
        <taxon>Bacteria</taxon>
        <taxon>Pseudomonadati</taxon>
        <taxon>Bacteroidota</taxon>
        <taxon>Flavobacteriia</taxon>
        <taxon>Flavobacteriales</taxon>
        <taxon>Flavobacteriaceae</taxon>
        <taxon>Robertkochia</taxon>
    </lineage>
</organism>
<accession>A0A4S3M1G9</accession>
<sequence length="59" mass="6348">MKTYLSLLMALLFLSTSCRTIIVPANNAKAPPGQVKKVTGAKSAKAYAPGQQKKNNRNN</sequence>
<dbReference type="OrthoDB" id="680152at2"/>
<feature type="chain" id="PRO_5020481272" description="Quinol oxidase subunit 4" evidence="2">
    <location>
        <begin position="21"/>
        <end position="59"/>
    </location>
</feature>
<dbReference type="RefSeq" id="WP_136334424.1">
    <property type="nucleotide sequence ID" value="NZ_QXMP01000004.1"/>
</dbReference>
<comment type="caution">
    <text evidence="3">The sequence shown here is derived from an EMBL/GenBank/DDBJ whole genome shotgun (WGS) entry which is preliminary data.</text>
</comment>
<dbReference type="PROSITE" id="PS51257">
    <property type="entry name" value="PROKAR_LIPOPROTEIN"/>
    <property type="match status" value="1"/>
</dbReference>
<keyword evidence="4" id="KW-1185">Reference proteome</keyword>
<gene>
    <name evidence="3" type="ORF">E7Z59_00970</name>
</gene>
<evidence type="ECO:0000313" key="3">
    <source>
        <dbReference type="EMBL" id="THD68934.1"/>
    </source>
</evidence>
<evidence type="ECO:0000256" key="2">
    <source>
        <dbReference type="SAM" id="SignalP"/>
    </source>
</evidence>
<evidence type="ECO:0000313" key="4">
    <source>
        <dbReference type="Proteomes" id="UP000305939"/>
    </source>
</evidence>
<evidence type="ECO:0008006" key="5">
    <source>
        <dbReference type="Google" id="ProtNLM"/>
    </source>
</evidence>
<evidence type="ECO:0000256" key="1">
    <source>
        <dbReference type="SAM" id="MobiDB-lite"/>
    </source>
</evidence>
<dbReference type="EMBL" id="SSMC01000001">
    <property type="protein sequence ID" value="THD68934.1"/>
    <property type="molecule type" value="Genomic_DNA"/>
</dbReference>
<protein>
    <recommendedName>
        <fullName evidence="5">Quinol oxidase subunit 4</fullName>
    </recommendedName>
</protein>
<keyword evidence="2" id="KW-0732">Signal</keyword>
<dbReference type="AlphaFoldDB" id="A0A4S3M1G9"/>
<feature type="signal peptide" evidence="2">
    <location>
        <begin position="1"/>
        <end position="20"/>
    </location>
</feature>
<reference evidence="3 4" key="1">
    <citation type="submission" date="2019-04" db="EMBL/GenBank/DDBJ databases">
        <title>Draft genome sequence of Robertkochia marina CC-AMO-30D.</title>
        <authorList>
            <person name="Hameed A."/>
            <person name="Lin S.-Y."/>
            <person name="Shahina M."/>
            <person name="Lai W.-A."/>
            <person name="Young C.-C."/>
        </authorList>
    </citation>
    <scope>NUCLEOTIDE SEQUENCE [LARGE SCALE GENOMIC DNA]</scope>
    <source>
        <strain evidence="3 4">CC-AMO-30D</strain>
    </source>
</reference>
<dbReference type="Proteomes" id="UP000305939">
    <property type="component" value="Unassembled WGS sequence"/>
</dbReference>
<feature type="region of interest" description="Disordered" evidence="1">
    <location>
        <begin position="28"/>
        <end position="59"/>
    </location>
</feature>